<gene>
    <name evidence="1" type="ORF">DC366_02095</name>
</gene>
<dbReference type="InterPro" id="IPR038396">
    <property type="entry name" value="SpoIIAA-like_sf"/>
</dbReference>
<organism evidence="1 2">
    <name type="scientific">Pelagivirga sediminicola</name>
    <dbReference type="NCBI Taxonomy" id="2170575"/>
    <lineage>
        <taxon>Bacteria</taxon>
        <taxon>Pseudomonadati</taxon>
        <taxon>Pseudomonadota</taxon>
        <taxon>Alphaproteobacteria</taxon>
        <taxon>Rhodobacterales</taxon>
        <taxon>Paracoccaceae</taxon>
        <taxon>Pelagivirga</taxon>
    </lineage>
</organism>
<comment type="caution">
    <text evidence="1">The sequence shown here is derived from an EMBL/GenBank/DDBJ whole genome shotgun (WGS) entry which is preliminary data.</text>
</comment>
<dbReference type="InterPro" id="IPR036513">
    <property type="entry name" value="STAS_dom_sf"/>
</dbReference>
<sequence length="267" mass="29256">MQRACSLTDAREMTMIKIRELKPDVYELTLEGVLEKSDIETMERELTPVLKGDGPLGLIVRAENWSDITADAIAEDMKFEFGLLTQWSKIARMALVSDLQAFGALLKWIDPVLPMIEMKCFASTEVAAAEAFASDLPARPAAGSGRGMTLLEDGSDGLLAFEVDGAITAEDARSVMAPLEPYLEDGKKIDLLVRIKSYEGFDPSILMDGAFMGVKFGAITHVGRYAIIGAPGWMATMVRSVAAMMPFEMRLFDASDEDAAWAWARRS</sequence>
<keyword evidence="2" id="KW-1185">Reference proteome</keyword>
<proteinExistence type="predicted"/>
<dbReference type="Pfam" id="PF11964">
    <property type="entry name" value="SpoIIAA-like"/>
    <property type="match status" value="2"/>
</dbReference>
<dbReference type="EMBL" id="QCYH01000001">
    <property type="protein sequence ID" value="PVA11765.1"/>
    <property type="molecule type" value="Genomic_DNA"/>
</dbReference>
<dbReference type="Gene3D" id="3.40.50.10600">
    <property type="entry name" value="SpoIIaa-like domains"/>
    <property type="match status" value="2"/>
</dbReference>
<evidence type="ECO:0000313" key="1">
    <source>
        <dbReference type="EMBL" id="PVA11765.1"/>
    </source>
</evidence>
<evidence type="ECO:0008006" key="3">
    <source>
        <dbReference type="Google" id="ProtNLM"/>
    </source>
</evidence>
<name>A0A2T7GBG3_9RHOB</name>
<dbReference type="SUPFAM" id="SSF52091">
    <property type="entry name" value="SpoIIaa-like"/>
    <property type="match status" value="2"/>
</dbReference>
<evidence type="ECO:0000313" key="2">
    <source>
        <dbReference type="Proteomes" id="UP000244446"/>
    </source>
</evidence>
<dbReference type="OrthoDB" id="5457369at2"/>
<dbReference type="Proteomes" id="UP000244446">
    <property type="component" value="Unassembled WGS sequence"/>
</dbReference>
<dbReference type="AlphaFoldDB" id="A0A2T7GBG3"/>
<protein>
    <recommendedName>
        <fullName evidence="3">STAS/SEC14 domain-containing protein</fullName>
    </recommendedName>
</protein>
<accession>A0A2T7GBG3</accession>
<reference evidence="1 2" key="1">
    <citation type="submission" date="2018-04" db="EMBL/GenBank/DDBJ databases">
        <title>Pelagivirga bohaiensis gen. nov., sp. nov., a bacterium isolated from the Bohai Sea.</title>
        <authorList>
            <person name="Ji X."/>
        </authorList>
    </citation>
    <scope>NUCLEOTIDE SEQUENCE [LARGE SCALE GENOMIC DNA]</scope>
    <source>
        <strain evidence="1 2">BH-SD19</strain>
    </source>
</reference>
<dbReference type="InterPro" id="IPR021866">
    <property type="entry name" value="SpoIIAA-like"/>
</dbReference>